<dbReference type="InterPro" id="IPR041492">
    <property type="entry name" value="HAD_2"/>
</dbReference>
<organism evidence="5 6">
    <name type="scientific">Prosthecochloris vibrioformis</name>
    <name type="common">Chlorobium vibrioforme</name>
    <dbReference type="NCBI Taxonomy" id="1098"/>
    <lineage>
        <taxon>Bacteria</taxon>
        <taxon>Pseudomonadati</taxon>
        <taxon>Chlorobiota</taxon>
        <taxon>Chlorobiia</taxon>
        <taxon>Chlorobiales</taxon>
        <taxon>Chlorobiaceae</taxon>
        <taxon>Prosthecochloris</taxon>
    </lineage>
</organism>
<evidence type="ECO:0000256" key="4">
    <source>
        <dbReference type="ARBA" id="ARBA00013078"/>
    </source>
</evidence>
<proteinExistence type="inferred from homology"/>
<dbReference type="SFLD" id="SFLDS00003">
    <property type="entry name" value="Haloacid_Dehalogenase"/>
    <property type="match status" value="1"/>
</dbReference>
<dbReference type="EMBL" id="VDCI01000008">
    <property type="protein sequence ID" value="TNJ36090.1"/>
    <property type="molecule type" value="Genomic_DNA"/>
</dbReference>
<gene>
    <name evidence="5" type="ORF">FGF68_08615</name>
</gene>
<dbReference type="Proteomes" id="UP000309544">
    <property type="component" value="Unassembled WGS sequence"/>
</dbReference>
<reference evidence="5 6" key="1">
    <citation type="submission" date="2019-05" db="EMBL/GenBank/DDBJ databases">
        <title>Draft Whole-Genome sequence of the green sulfur bacterium Prosthecochloris vibrioformis DSM 260.</title>
        <authorList>
            <person name="Meyer T.E."/>
            <person name="Kyndt J.A."/>
        </authorList>
    </citation>
    <scope>NUCLEOTIDE SEQUENCE [LARGE SCALE GENOMIC DNA]</scope>
    <source>
        <strain evidence="5 6">DSM 260</strain>
    </source>
</reference>
<evidence type="ECO:0000313" key="5">
    <source>
        <dbReference type="EMBL" id="TNJ36090.1"/>
    </source>
</evidence>
<dbReference type="GO" id="GO:0006281">
    <property type="term" value="P:DNA repair"/>
    <property type="evidence" value="ECO:0007669"/>
    <property type="project" value="TreeGrafter"/>
</dbReference>
<dbReference type="SFLD" id="SFLDG01135">
    <property type="entry name" value="C1.5.6:_HAD__Beta-PGM__Phospha"/>
    <property type="match status" value="1"/>
</dbReference>
<evidence type="ECO:0000256" key="3">
    <source>
        <dbReference type="ARBA" id="ARBA00006171"/>
    </source>
</evidence>
<dbReference type="PANTHER" id="PTHR43434">
    <property type="entry name" value="PHOSPHOGLYCOLATE PHOSPHATASE"/>
    <property type="match status" value="1"/>
</dbReference>
<name>A0A5C4RYA2_PROVB</name>
<dbReference type="Gene3D" id="3.40.50.1000">
    <property type="entry name" value="HAD superfamily/HAD-like"/>
    <property type="match status" value="1"/>
</dbReference>
<comment type="catalytic activity">
    <reaction evidence="1">
        <text>2-phosphoglycolate + H2O = glycolate + phosphate</text>
        <dbReference type="Rhea" id="RHEA:14369"/>
        <dbReference type="ChEBI" id="CHEBI:15377"/>
        <dbReference type="ChEBI" id="CHEBI:29805"/>
        <dbReference type="ChEBI" id="CHEBI:43474"/>
        <dbReference type="ChEBI" id="CHEBI:58033"/>
        <dbReference type="EC" id="3.1.3.18"/>
    </reaction>
</comment>
<dbReference type="GO" id="GO:0005829">
    <property type="term" value="C:cytosol"/>
    <property type="evidence" value="ECO:0007669"/>
    <property type="project" value="TreeGrafter"/>
</dbReference>
<dbReference type="AlphaFoldDB" id="A0A5C4RYA2"/>
<comment type="pathway">
    <text evidence="2">Organic acid metabolism; glycolate biosynthesis; glycolate from 2-phosphoglycolate: step 1/1.</text>
</comment>
<dbReference type="PRINTS" id="PR00413">
    <property type="entry name" value="HADHALOGNASE"/>
</dbReference>
<dbReference type="InterPro" id="IPR023198">
    <property type="entry name" value="PGP-like_dom2"/>
</dbReference>
<keyword evidence="5" id="KW-0378">Hydrolase</keyword>
<dbReference type="EC" id="3.1.3.18" evidence="4"/>
<dbReference type="PANTHER" id="PTHR43434:SF1">
    <property type="entry name" value="PHOSPHOGLYCOLATE PHOSPHATASE"/>
    <property type="match status" value="1"/>
</dbReference>
<dbReference type="InterPro" id="IPR006439">
    <property type="entry name" value="HAD-SF_hydro_IA"/>
</dbReference>
<dbReference type="RefSeq" id="WP_068867025.1">
    <property type="nucleotide sequence ID" value="NZ_VDCI01000008.1"/>
</dbReference>
<dbReference type="GO" id="GO:0008967">
    <property type="term" value="F:phosphoglycolate phosphatase activity"/>
    <property type="evidence" value="ECO:0007669"/>
    <property type="project" value="UniProtKB-EC"/>
</dbReference>
<dbReference type="Pfam" id="PF13419">
    <property type="entry name" value="HAD_2"/>
    <property type="match status" value="1"/>
</dbReference>
<sequence length="222" mass="24967">MAFKAVIFDLDGTLLDSLRDLADTLNTVLSRHGYPTHELQQYRYLVGYGSRELVRRALPQESDVADDTIEKLLSEMETHYAKTWQDNTRPYPGIPEMLDNLFRSDVKKGILSNKPHAFTCKCVETLLPSWKFDAVMGHLDGLGHKPDPQSALLMAAGFGVHPNEVLYIGDSSVDMQTANRAGMYPLGVLWGFREREELLENGAKTLVAKPLEITEFLEQAKN</sequence>
<dbReference type="NCBIfam" id="TIGR01549">
    <property type="entry name" value="HAD-SF-IA-v1"/>
    <property type="match status" value="1"/>
</dbReference>
<evidence type="ECO:0000256" key="2">
    <source>
        <dbReference type="ARBA" id="ARBA00004818"/>
    </source>
</evidence>
<dbReference type="InterPro" id="IPR050155">
    <property type="entry name" value="HAD-like_hydrolase_sf"/>
</dbReference>
<protein>
    <recommendedName>
        <fullName evidence="4">phosphoglycolate phosphatase</fullName>
        <ecNumber evidence="4">3.1.3.18</ecNumber>
    </recommendedName>
</protein>
<comment type="caution">
    <text evidence="5">The sequence shown here is derived from an EMBL/GenBank/DDBJ whole genome shotgun (WGS) entry which is preliminary data.</text>
</comment>
<dbReference type="InterPro" id="IPR036412">
    <property type="entry name" value="HAD-like_sf"/>
</dbReference>
<dbReference type="Gene3D" id="1.10.150.240">
    <property type="entry name" value="Putative phosphatase, domain 2"/>
    <property type="match status" value="1"/>
</dbReference>
<dbReference type="SFLD" id="SFLDG01129">
    <property type="entry name" value="C1.5:_HAD__Beta-PGM__Phosphata"/>
    <property type="match status" value="1"/>
</dbReference>
<dbReference type="InterPro" id="IPR023214">
    <property type="entry name" value="HAD_sf"/>
</dbReference>
<evidence type="ECO:0000313" key="6">
    <source>
        <dbReference type="Proteomes" id="UP000309544"/>
    </source>
</evidence>
<keyword evidence="6" id="KW-1185">Reference proteome</keyword>
<comment type="similarity">
    <text evidence="3">Belongs to the HAD-like hydrolase superfamily. CbbY/CbbZ/Gph/YieH family.</text>
</comment>
<dbReference type="SUPFAM" id="SSF56784">
    <property type="entry name" value="HAD-like"/>
    <property type="match status" value="1"/>
</dbReference>
<accession>A0A5C4RYA2</accession>
<evidence type="ECO:0000256" key="1">
    <source>
        <dbReference type="ARBA" id="ARBA00000830"/>
    </source>
</evidence>